<dbReference type="PANTHER" id="PTHR30194">
    <property type="entry name" value="CROSSOVER JUNCTION ENDODEOXYRIBONUCLEASE RUVC"/>
    <property type="match status" value="1"/>
</dbReference>
<proteinExistence type="inferred from homology"/>
<reference evidence="14 15" key="1">
    <citation type="submission" date="2021-12" db="EMBL/GenBank/DDBJ databases">
        <title>Siccirubricoccus leaddurans sp. nov., a high concentration Zn2+ tolerance bacterium.</title>
        <authorList>
            <person name="Cao Y."/>
        </authorList>
    </citation>
    <scope>NUCLEOTIDE SEQUENCE [LARGE SCALE GENOMIC DNA]</scope>
    <source>
        <strain evidence="14 15">KC 17139</strain>
    </source>
</reference>
<gene>
    <name evidence="12 14" type="primary">ruvC</name>
    <name evidence="14" type="ORF">JYK14_26340</name>
</gene>
<feature type="binding site" evidence="12">
    <location>
        <position position="11"/>
    </location>
    <ligand>
        <name>Mg(2+)</name>
        <dbReference type="ChEBI" id="CHEBI:18420"/>
        <label>1</label>
    </ligand>
</feature>
<dbReference type="NCBIfam" id="TIGR00228">
    <property type="entry name" value="ruvC"/>
    <property type="match status" value="1"/>
</dbReference>
<keyword evidence="7 12" id="KW-0378">Hydrolase</keyword>
<keyword evidence="2 12" id="KW-0963">Cytoplasm</keyword>
<feature type="binding site" evidence="12">
    <location>
        <position position="143"/>
    </location>
    <ligand>
        <name>Mg(2+)</name>
        <dbReference type="ChEBI" id="CHEBI:18420"/>
        <label>1</label>
    </ligand>
</feature>
<keyword evidence="4 12" id="KW-0479">Metal-binding</keyword>
<dbReference type="EC" id="3.1.21.10" evidence="12 13"/>
<dbReference type="PANTHER" id="PTHR30194:SF3">
    <property type="entry name" value="CROSSOVER JUNCTION ENDODEOXYRIBONUCLEASE RUVC"/>
    <property type="match status" value="1"/>
</dbReference>
<evidence type="ECO:0000256" key="1">
    <source>
        <dbReference type="ARBA" id="ARBA00009518"/>
    </source>
</evidence>
<comment type="catalytic activity">
    <reaction evidence="12">
        <text>Endonucleolytic cleavage at a junction such as a reciprocal single-stranded crossover between two homologous DNA duplexes (Holliday junction).</text>
        <dbReference type="EC" id="3.1.21.10"/>
    </reaction>
</comment>
<dbReference type="InterPro" id="IPR012337">
    <property type="entry name" value="RNaseH-like_sf"/>
</dbReference>
<dbReference type="PRINTS" id="PR00696">
    <property type="entry name" value="RSOLVASERUVC"/>
</dbReference>
<evidence type="ECO:0000313" key="14">
    <source>
        <dbReference type="EMBL" id="MCO6419660.1"/>
    </source>
</evidence>
<dbReference type="Proteomes" id="UP001523392">
    <property type="component" value="Unassembled WGS sequence"/>
</dbReference>
<evidence type="ECO:0000256" key="3">
    <source>
        <dbReference type="ARBA" id="ARBA00022722"/>
    </source>
</evidence>
<dbReference type="RefSeq" id="WP_252956345.1">
    <property type="nucleotide sequence ID" value="NZ_JAFIRR010000214.1"/>
</dbReference>
<keyword evidence="11 12" id="KW-0234">DNA repair</keyword>
<organism evidence="14 15">
    <name type="scientific">Siccirubricoccus soli</name>
    <dbReference type="NCBI Taxonomy" id="2899147"/>
    <lineage>
        <taxon>Bacteria</taxon>
        <taxon>Pseudomonadati</taxon>
        <taxon>Pseudomonadota</taxon>
        <taxon>Alphaproteobacteria</taxon>
        <taxon>Acetobacterales</taxon>
        <taxon>Roseomonadaceae</taxon>
        <taxon>Siccirubricoccus</taxon>
    </lineage>
</organism>
<evidence type="ECO:0000256" key="12">
    <source>
        <dbReference type="HAMAP-Rule" id="MF_00034"/>
    </source>
</evidence>
<keyword evidence="9 12" id="KW-0238">DNA-binding</keyword>
<dbReference type="CDD" id="cd16962">
    <property type="entry name" value="RuvC"/>
    <property type="match status" value="1"/>
</dbReference>
<keyword evidence="6 12" id="KW-0227">DNA damage</keyword>
<accession>A0ABT1DCJ1</accession>
<dbReference type="HAMAP" id="MF_00034">
    <property type="entry name" value="RuvC"/>
    <property type="match status" value="1"/>
</dbReference>
<feature type="active site" evidence="12">
    <location>
        <position position="71"/>
    </location>
</feature>
<keyword evidence="10 12" id="KW-0233">DNA recombination</keyword>
<dbReference type="Gene3D" id="3.30.420.10">
    <property type="entry name" value="Ribonuclease H-like superfamily/Ribonuclease H"/>
    <property type="match status" value="1"/>
</dbReference>
<protein>
    <recommendedName>
        <fullName evidence="12 13">Crossover junction endodeoxyribonuclease RuvC</fullName>
        <ecNumber evidence="12 13">3.1.21.10</ecNumber>
    </recommendedName>
    <alternativeName>
        <fullName evidence="12">Holliday junction nuclease RuvC</fullName>
    </alternativeName>
    <alternativeName>
        <fullName evidence="12">Holliday junction resolvase RuvC</fullName>
    </alternativeName>
</protein>
<evidence type="ECO:0000256" key="4">
    <source>
        <dbReference type="ARBA" id="ARBA00022723"/>
    </source>
</evidence>
<evidence type="ECO:0000256" key="9">
    <source>
        <dbReference type="ARBA" id="ARBA00023125"/>
    </source>
</evidence>
<name>A0ABT1DCJ1_9PROT</name>
<comment type="caution">
    <text evidence="14">The sequence shown here is derived from an EMBL/GenBank/DDBJ whole genome shotgun (WGS) entry which is preliminary data.</text>
</comment>
<comment type="similarity">
    <text evidence="1 12">Belongs to the RuvC family.</text>
</comment>
<evidence type="ECO:0000256" key="11">
    <source>
        <dbReference type="ARBA" id="ARBA00023204"/>
    </source>
</evidence>
<evidence type="ECO:0000313" key="15">
    <source>
        <dbReference type="Proteomes" id="UP001523392"/>
    </source>
</evidence>
<keyword evidence="15" id="KW-1185">Reference proteome</keyword>
<dbReference type="InterPro" id="IPR002176">
    <property type="entry name" value="X-over_junc_endoDNase_RuvC"/>
</dbReference>
<comment type="subunit">
    <text evidence="12">Homodimer which binds Holliday junction (HJ) DNA. The HJ becomes 2-fold symmetrical on binding to RuvC with unstacked arms; it has a different conformation from HJ DNA in complex with RuvA. In the full resolvosome a probable DNA-RuvA(4)-RuvB(12)-RuvC(2) complex forms which resolves the HJ.</text>
</comment>
<dbReference type="PROSITE" id="PS01321">
    <property type="entry name" value="RUVC"/>
    <property type="match status" value="1"/>
</dbReference>
<dbReference type="EMBL" id="JAFIRR010000214">
    <property type="protein sequence ID" value="MCO6419660.1"/>
    <property type="molecule type" value="Genomic_DNA"/>
</dbReference>
<evidence type="ECO:0000256" key="5">
    <source>
        <dbReference type="ARBA" id="ARBA00022759"/>
    </source>
</evidence>
<keyword evidence="8 12" id="KW-0460">Magnesium</keyword>
<dbReference type="InterPro" id="IPR036397">
    <property type="entry name" value="RNaseH_sf"/>
</dbReference>
<keyword evidence="5 12" id="KW-0255">Endonuclease</keyword>
<feature type="active site" evidence="12">
    <location>
        <position position="143"/>
    </location>
</feature>
<sequence length="171" mass="17843">MTGAVRLLGLDPGLQHTGWGVVESAGSRLRHLGDGVISTDADSPLAERLRALHLALAALIEAWRPDEAAVEHTYVNKNPGAALKLGQARGVVLLAPALAGIPVAEYQAMEVKRAVVGTGHAEKAQVEAMVKRLLPGATLRRADAADALAVAICHAHHRGTKLALARGYVPA</sequence>
<evidence type="ECO:0000256" key="6">
    <source>
        <dbReference type="ARBA" id="ARBA00022763"/>
    </source>
</evidence>
<evidence type="ECO:0000256" key="2">
    <source>
        <dbReference type="ARBA" id="ARBA00022490"/>
    </source>
</evidence>
<dbReference type="InterPro" id="IPR020563">
    <property type="entry name" value="X-over_junc_endoDNase_Mg_BS"/>
</dbReference>
<dbReference type="Pfam" id="PF02075">
    <property type="entry name" value="RuvC"/>
    <property type="match status" value="1"/>
</dbReference>
<comment type="function">
    <text evidence="12">The RuvA-RuvB-RuvC complex processes Holliday junction (HJ) DNA during genetic recombination and DNA repair. Endonuclease that resolves HJ intermediates. Cleaves cruciform DNA by making single-stranded nicks across the HJ at symmetrical positions within the homologous arms, yielding a 5'-phosphate and a 3'-hydroxyl group; requires a central core of homology in the junction. The consensus cleavage sequence is 5'-(A/T)TT(C/G)-3'. Cleavage occurs on the 3'-side of the TT dinucleotide at the point of strand exchange. HJ branch migration catalyzed by RuvA-RuvB allows RuvC to scan DNA until it finds its consensus sequence, where it cleaves and resolves the cruciform DNA.</text>
</comment>
<comment type="cofactor">
    <cofactor evidence="12">
        <name>Mg(2+)</name>
        <dbReference type="ChEBI" id="CHEBI:18420"/>
    </cofactor>
    <text evidence="12">Binds 2 Mg(2+) ion per subunit.</text>
</comment>
<comment type="subcellular location">
    <subcellularLocation>
        <location evidence="12">Cytoplasm</location>
    </subcellularLocation>
</comment>
<feature type="binding site" evidence="12">
    <location>
        <position position="71"/>
    </location>
    <ligand>
        <name>Mg(2+)</name>
        <dbReference type="ChEBI" id="CHEBI:18420"/>
        <label>2</label>
    </ligand>
</feature>
<evidence type="ECO:0000256" key="13">
    <source>
        <dbReference type="NCBIfam" id="TIGR00228"/>
    </source>
</evidence>
<evidence type="ECO:0000256" key="8">
    <source>
        <dbReference type="ARBA" id="ARBA00022842"/>
    </source>
</evidence>
<keyword evidence="3 12" id="KW-0540">Nuclease</keyword>
<dbReference type="GO" id="GO:0008821">
    <property type="term" value="F:crossover junction DNA endonuclease activity"/>
    <property type="evidence" value="ECO:0007669"/>
    <property type="project" value="UniProtKB-EC"/>
</dbReference>
<evidence type="ECO:0000256" key="7">
    <source>
        <dbReference type="ARBA" id="ARBA00022801"/>
    </source>
</evidence>
<evidence type="ECO:0000256" key="10">
    <source>
        <dbReference type="ARBA" id="ARBA00023172"/>
    </source>
</evidence>
<feature type="active site" evidence="12">
    <location>
        <position position="11"/>
    </location>
</feature>
<dbReference type="SUPFAM" id="SSF53098">
    <property type="entry name" value="Ribonuclease H-like"/>
    <property type="match status" value="1"/>
</dbReference>